<dbReference type="InterPro" id="IPR011330">
    <property type="entry name" value="Glyco_hydro/deAcase_b/a-brl"/>
</dbReference>
<keyword evidence="2" id="KW-0732">Signal</keyword>
<dbReference type="GO" id="GO:0005975">
    <property type="term" value="P:carbohydrate metabolic process"/>
    <property type="evidence" value="ECO:0007669"/>
    <property type="project" value="InterPro"/>
</dbReference>
<dbReference type="AlphaFoldDB" id="A0AA35CJA3"/>
<dbReference type="PANTHER" id="PTHR34216:SF3">
    <property type="entry name" value="POLY-BETA-1,6-N-ACETYL-D-GLUCOSAMINE N-DEACETYLASE"/>
    <property type="match status" value="1"/>
</dbReference>
<dbReference type="Pfam" id="PF01522">
    <property type="entry name" value="Polysacc_deac_1"/>
    <property type="match status" value="1"/>
</dbReference>
<gene>
    <name evidence="4" type="ORF">caldi_13900</name>
</gene>
<evidence type="ECO:0000256" key="1">
    <source>
        <dbReference type="ARBA" id="ARBA00004613"/>
    </source>
</evidence>
<proteinExistence type="predicted"/>
<organism evidence="4 5">
    <name type="scientific">Caldinitratiruptor microaerophilus</name>
    <dbReference type="NCBI Taxonomy" id="671077"/>
    <lineage>
        <taxon>Bacteria</taxon>
        <taxon>Bacillati</taxon>
        <taxon>Bacillota</taxon>
        <taxon>Clostridia</taxon>
        <taxon>Eubacteriales</taxon>
        <taxon>Symbiobacteriaceae</taxon>
        <taxon>Caldinitratiruptor</taxon>
    </lineage>
</organism>
<evidence type="ECO:0000256" key="2">
    <source>
        <dbReference type="ARBA" id="ARBA00022729"/>
    </source>
</evidence>
<dbReference type="Gene3D" id="3.20.20.370">
    <property type="entry name" value="Glycoside hydrolase/deacetylase"/>
    <property type="match status" value="1"/>
</dbReference>
<dbReference type="PROSITE" id="PS51677">
    <property type="entry name" value="NODB"/>
    <property type="match status" value="1"/>
</dbReference>
<evidence type="ECO:0000313" key="4">
    <source>
        <dbReference type="EMBL" id="BDG60300.1"/>
    </source>
</evidence>
<evidence type="ECO:0000259" key="3">
    <source>
        <dbReference type="PROSITE" id="PS51677"/>
    </source>
</evidence>
<comment type="subcellular location">
    <subcellularLocation>
        <location evidence="1">Secreted</location>
    </subcellularLocation>
</comment>
<evidence type="ECO:0000313" key="5">
    <source>
        <dbReference type="Proteomes" id="UP001163687"/>
    </source>
</evidence>
<dbReference type="KEGG" id="cmic:caldi_13900"/>
<accession>A0AA35CJA3</accession>
<sequence length="273" mass="30190">MTRRGSGTRRVLKAALVVLVLIAAYVLVPFRSSGARLAHARAERREAPGWVPVPILAYHEIADGPSPIDLSPRDFALELRYLARAGYSPVTLDQVYRAVARRTPLPGRPIVLTFDDGYESFYRSAFPLLQRYHYPATVFVSTGLVGRPGYLTWDQIRELDRAGIEIGAHTVNHPDLRGLDDTQLRSEISGSREVLSARLGHAPAFFAYPYGALNPRVVDAVRRAGFLAAVTGRPGAVGPSQDPFLWPRNVVVRGTGYWRLGRLLRRALQQSGP</sequence>
<name>A0AA35CJA3_9FIRM</name>
<dbReference type="PANTHER" id="PTHR34216">
    <property type="match status" value="1"/>
</dbReference>
<dbReference type="GO" id="GO:0005576">
    <property type="term" value="C:extracellular region"/>
    <property type="evidence" value="ECO:0007669"/>
    <property type="project" value="UniProtKB-SubCell"/>
</dbReference>
<protein>
    <recommendedName>
        <fullName evidence="3">NodB homology domain-containing protein</fullName>
    </recommendedName>
</protein>
<reference evidence="4" key="1">
    <citation type="submission" date="2022-03" db="EMBL/GenBank/DDBJ databases">
        <title>Complete genome sequence of Caldinitratiruptor microaerophilus.</title>
        <authorList>
            <person name="Mukaiyama R."/>
            <person name="Nishiyama T."/>
            <person name="Ueda K."/>
        </authorList>
    </citation>
    <scope>NUCLEOTIDE SEQUENCE</scope>
    <source>
        <strain evidence="4">JCM 16183</strain>
    </source>
</reference>
<dbReference type="GO" id="GO:0016810">
    <property type="term" value="F:hydrolase activity, acting on carbon-nitrogen (but not peptide) bonds"/>
    <property type="evidence" value="ECO:0007669"/>
    <property type="project" value="InterPro"/>
</dbReference>
<keyword evidence="5" id="KW-1185">Reference proteome</keyword>
<dbReference type="CDD" id="cd10918">
    <property type="entry name" value="CE4_NodB_like_5s_6s"/>
    <property type="match status" value="1"/>
</dbReference>
<dbReference type="RefSeq" id="WP_264844359.1">
    <property type="nucleotide sequence ID" value="NZ_AP025628.1"/>
</dbReference>
<feature type="domain" description="NodB homology" evidence="3">
    <location>
        <begin position="108"/>
        <end position="273"/>
    </location>
</feature>
<dbReference type="SUPFAM" id="SSF88713">
    <property type="entry name" value="Glycoside hydrolase/deacetylase"/>
    <property type="match status" value="1"/>
</dbReference>
<dbReference type="InterPro" id="IPR051398">
    <property type="entry name" value="Polysacch_Deacetylase"/>
</dbReference>
<dbReference type="EMBL" id="AP025628">
    <property type="protein sequence ID" value="BDG60300.1"/>
    <property type="molecule type" value="Genomic_DNA"/>
</dbReference>
<dbReference type="Proteomes" id="UP001163687">
    <property type="component" value="Chromosome"/>
</dbReference>
<dbReference type="InterPro" id="IPR002509">
    <property type="entry name" value="NODB_dom"/>
</dbReference>